<dbReference type="Pfam" id="PF03153">
    <property type="entry name" value="TFIIA"/>
    <property type="match status" value="1"/>
</dbReference>
<reference evidence="1" key="1">
    <citation type="submission" date="2025-08" db="UniProtKB">
        <authorList>
            <consortium name="Ensembl"/>
        </authorList>
    </citation>
    <scope>IDENTIFICATION</scope>
</reference>
<dbReference type="AlphaFoldDB" id="A0A669P529"/>
<reference evidence="1" key="2">
    <citation type="submission" date="2025-09" db="UniProtKB">
        <authorList>
            <consortium name="Ensembl"/>
        </authorList>
    </citation>
    <scope>IDENTIFICATION</scope>
</reference>
<accession>A0A669P529</accession>
<dbReference type="GO" id="GO:0005672">
    <property type="term" value="C:transcription factor TFIIA complex"/>
    <property type="evidence" value="ECO:0007669"/>
    <property type="project" value="InterPro"/>
</dbReference>
<protein>
    <submittedName>
        <fullName evidence="1">Uncharacterized protein</fullName>
    </submittedName>
</protein>
<organism evidence="1 2">
    <name type="scientific">Phasianus colchicus</name>
    <name type="common">Common pheasant</name>
    <dbReference type="NCBI Taxonomy" id="9054"/>
    <lineage>
        <taxon>Eukaryota</taxon>
        <taxon>Metazoa</taxon>
        <taxon>Chordata</taxon>
        <taxon>Craniata</taxon>
        <taxon>Vertebrata</taxon>
        <taxon>Euteleostomi</taxon>
        <taxon>Archelosauria</taxon>
        <taxon>Archosauria</taxon>
        <taxon>Dinosauria</taxon>
        <taxon>Saurischia</taxon>
        <taxon>Theropoda</taxon>
        <taxon>Coelurosauria</taxon>
        <taxon>Aves</taxon>
        <taxon>Neognathae</taxon>
        <taxon>Galloanserae</taxon>
        <taxon>Galliformes</taxon>
        <taxon>Phasianidae</taxon>
        <taxon>Phasianinae</taxon>
        <taxon>Phasianus</taxon>
    </lineage>
</organism>
<proteinExistence type="predicted"/>
<sequence>MATSSSLLWLPKLYKSIIDDVIESIQDLFAEEGIDKQVLRNLKEVSCSMILYFWKI</sequence>
<evidence type="ECO:0000313" key="1">
    <source>
        <dbReference type="Ensembl" id="ENSPCLP00000003887.1"/>
    </source>
</evidence>
<dbReference type="InterPro" id="IPR004855">
    <property type="entry name" value="TFIIA_asu/bsu"/>
</dbReference>
<name>A0A669P529_PHACC</name>
<dbReference type="Ensembl" id="ENSPCLT00000005459.1">
    <property type="protein sequence ID" value="ENSPCLP00000003887.1"/>
    <property type="gene ID" value="ENSPCLG00000003396.1"/>
</dbReference>
<dbReference type="Proteomes" id="UP000472261">
    <property type="component" value="Unplaced"/>
</dbReference>
<dbReference type="Gene3D" id="1.10.287.100">
    <property type="match status" value="1"/>
</dbReference>
<dbReference type="GO" id="GO:0006367">
    <property type="term" value="P:transcription initiation at RNA polymerase II promoter"/>
    <property type="evidence" value="ECO:0007669"/>
    <property type="project" value="InterPro"/>
</dbReference>
<keyword evidence="2" id="KW-1185">Reference proteome</keyword>
<dbReference type="SUPFAM" id="SSF47396">
    <property type="entry name" value="Transcription factor IIA (TFIIA), alpha-helical domain"/>
    <property type="match status" value="1"/>
</dbReference>
<evidence type="ECO:0000313" key="2">
    <source>
        <dbReference type="Proteomes" id="UP000472261"/>
    </source>
</evidence>